<dbReference type="SUPFAM" id="SSF52980">
    <property type="entry name" value="Restriction endonuclease-like"/>
    <property type="match status" value="1"/>
</dbReference>
<protein>
    <recommendedName>
        <fullName evidence="1">DUF559 domain-containing protein</fullName>
    </recommendedName>
</protein>
<evidence type="ECO:0000259" key="1">
    <source>
        <dbReference type="Pfam" id="PF04480"/>
    </source>
</evidence>
<accession>A0A917B706</accession>
<dbReference type="Pfam" id="PF04480">
    <property type="entry name" value="DUF559"/>
    <property type="match status" value="1"/>
</dbReference>
<evidence type="ECO:0000313" key="3">
    <source>
        <dbReference type="Proteomes" id="UP000598775"/>
    </source>
</evidence>
<dbReference type="EMBL" id="BMGP01000003">
    <property type="protein sequence ID" value="GGF25465.1"/>
    <property type="molecule type" value="Genomic_DNA"/>
</dbReference>
<evidence type="ECO:0000313" key="2">
    <source>
        <dbReference type="EMBL" id="GGF25465.1"/>
    </source>
</evidence>
<feature type="domain" description="DUF559" evidence="1">
    <location>
        <begin position="92"/>
        <end position="156"/>
    </location>
</feature>
<dbReference type="Gene3D" id="3.40.960.10">
    <property type="entry name" value="VSR Endonuclease"/>
    <property type="match status" value="1"/>
</dbReference>
<dbReference type="InterPro" id="IPR011335">
    <property type="entry name" value="Restrct_endonuc-II-like"/>
</dbReference>
<keyword evidence="3" id="KW-1185">Reference proteome</keyword>
<name>A0A917B706_9MICO</name>
<proteinExistence type="predicted"/>
<dbReference type="AlphaFoldDB" id="A0A917B706"/>
<gene>
    <name evidence="2" type="ORF">GCM10011399_18690</name>
</gene>
<comment type="caution">
    <text evidence="2">The sequence shown here is derived from an EMBL/GenBank/DDBJ whole genome shotgun (WGS) entry which is preliminary data.</text>
</comment>
<organism evidence="2 3">
    <name type="scientific">Subtercola lobariae</name>
    <dbReference type="NCBI Taxonomy" id="1588641"/>
    <lineage>
        <taxon>Bacteria</taxon>
        <taxon>Bacillati</taxon>
        <taxon>Actinomycetota</taxon>
        <taxon>Actinomycetes</taxon>
        <taxon>Micrococcales</taxon>
        <taxon>Microbacteriaceae</taxon>
        <taxon>Subtercola</taxon>
    </lineage>
</organism>
<reference evidence="2 3" key="1">
    <citation type="journal article" date="2014" name="Int. J. Syst. Evol. Microbiol.">
        <title>Complete genome sequence of Corynebacterium casei LMG S-19264T (=DSM 44701T), isolated from a smear-ripened cheese.</title>
        <authorList>
            <consortium name="US DOE Joint Genome Institute (JGI-PGF)"/>
            <person name="Walter F."/>
            <person name="Albersmeier A."/>
            <person name="Kalinowski J."/>
            <person name="Ruckert C."/>
        </authorList>
    </citation>
    <scope>NUCLEOTIDE SEQUENCE [LARGE SCALE GENOMIC DNA]</scope>
    <source>
        <strain evidence="2 3">CGMCC 1.12976</strain>
    </source>
</reference>
<dbReference type="InterPro" id="IPR007569">
    <property type="entry name" value="DUF559"/>
</dbReference>
<dbReference type="Proteomes" id="UP000598775">
    <property type="component" value="Unassembled WGS sequence"/>
</dbReference>
<sequence length="178" mass="20462">MVAGDHFVLEPEVLDPRDLRPYVTLDELRVRADSFHGAGKSRASRALELIRPGAESRPETLLRLLMQDARLPEPAVNPVIYDSTGRRIGRADLVYAEHRVIIEYDGDQHRTDKRQYRKDVIRWQRFARNGWDVLRFHDDDLFARPAKTIAQITEALALKGFRPLPTLLGADRFDAKAH</sequence>